<dbReference type="OrthoDB" id="6777587at2759"/>
<name>A0A2J7QA22_9NEOP</name>
<reference evidence="2 3" key="1">
    <citation type="submission" date="2017-12" db="EMBL/GenBank/DDBJ databases">
        <title>Hemimetabolous genomes reveal molecular basis of termite eusociality.</title>
        <authorList>
            <person name="Harrison M.C."/>
            <person name="Jongepier E."/>
            <person name="Robertson H.M."/>
            <person name="Arning N."/>
            <person name="Bitard-Feildel T."/>
            <person name="Chao H."/>
            <person name="Childers C.P."/>
            <person name="Dinh H."/>
            <person name="Doddapaneni H."/>
            <person name="Dugan S."/>
            <person name="Gowin J."/>
            <person name="Greiner C."/>
            <person name="Han Y."/>
            <person name="Hu H."/>
            <person name="Hughes D.S.T."/>
            <person name="Huylmans A.-K."/>
            <person name="Kemena C."/>
            <person name="Kremer L.P.M."/>
            <person name="Lee S.L."/>
            <person name="Lopez-Ezquerra A."/>
            <person name="Mallet L."/>
            <person name="Monroy-Kuhn J.M."/>
            <person name="Moser A."/>
            <person name="Murali S.C."/>
            <person name="Muzny D.M."/>
            <person name="Otani S."/>
            <person name="Piulachs M.-D."/>
            <person name="Poelchau M."/>
            <person name="Qu J."/>
            <person name="Schaub F."/>
            <person name="Wada-Katsumata A."/>
            <person name="Worley K.C."/>
            <person name="Xie Q."/>
            <person name="Ylla G."/>
            <person name="Poulsen M."/>
            <person name="Gibbs R.A."/>
            <person name="Schal C."/>
            <person name="Richards S."/>
            <person name="Belles X."/>
            <person name="Korb J."/>
            <person name="Bornberg-Bauer E."/>
        </authorList>
    </citation>
    <scope>NUCLEOTIDE SEQUENCE [LARGE SCALE GENOMIC DNA]</scope>
    <source>
        <tissue evidence="2">Whole body</tissue>
    </source>
</reference>
<proteinExistence type="predicted"/>
<dbReference type="AlphaFoldDB" id="A0A2J7QA22"/>
<dbReference type="Pfam" id="PF03184">
    <property type="entry name" value="DDE_1"/>
    <property type="match status" value="1"/>
</dbReference>
<feature type="domain" description="DDE-1" evidence="1">
    <location>
        <begin position="13"/>
        <end position="65"/>
    </location>
</feature>
<evidence type="ECO:0000313" key="3">
    <source>
        <dbReference type="Proteomes" id="UP000235965"/>
    </source>
</evidence>
<dbReference type="InParanoid" id="A0A2J7QA22"/>
<dbReference type="GO" id="GO:0003676">
    <property type="term" value="F:nucleic acid binding"/>
    <property type="evidence" value="ECO:0007669"/>
    <property type="project" value="InterPro"/>
</dbReference>
<organism evidence="2 3">
    <name type="scientific">Cryptotermes secundus</name>
    <dbReference type="NCBI Taxonomy" id="105785"/>
    <lineage>
        <taxon>Eukaryota</taxon>
        <taxon>Metazoa</taxon>
        <taxon>Ecdysozoa</taxon>
        <taxon>Arthropoda</taxon>
        <taxon>Hexapoda</taxon>
        <taxon>Insecta</taxon>
        <taxon>Pterygota</taxon>
        <taxon>Neoptera</taxon>
        <taxon>Polyneoptera</taxon>
        <taxon>Dictyoptera</taxon>
        <taxon>Blattodea</taxon>
        <taxon>Blattoidea</taxon>
        <taxon>Termitoidae</taxon>
        <taxon>Kalotermitidae</taxon>
        <taxon>Cryptotermitinae</taxon>
        <taxon>Cryptotermes</taxon>
    </lineage>
</organism>
<sequence length="102" mass="11659">MELVPISGHLNHHKIREHRITLLSLPPHASHKLQPSDVGFFGPLKEAYAQEADRWLVNHPDTAIAQTNFARIFRSAYEREANMKIAVRPFETTGIHLIKKNS</sequence>
<comment type="caution">
    <text evidence="2">The sequence shown here is derived from an EMBL/GenBank/DDBJ whole genome shotgun (WGS) entry which is preliminary data.</text>
</comment>
<dbReference type="EMBL" id="NEVH01016339">
    <property type="protein sequence ID" value="PNF25425.1"/>
    <property type="molecule type" value="Genomic_DNA"/>
</dbReference>
<keyword evidence="3" id="KW-1185">Reference proteome</keyword>
<dbReference type="Proteomes" id="UP000235965">
    <property type="component" value="Unassembled WGS sequence"/>
</dbReference>
<protein>
    <recommendedName>
        <fullName evidence="1">DDE-1 domain-containing protein</fullName>
    </recommendedName>
</protein>
<evidence type="ECO:0000313" key="2">
    <source>
        <dbReference type="EMBL" id="PNF25425.1"/>
    </source>
</evidence>
<dbReference type="STRING" id="105785.A0A2J7QA22"/>
<evidence type="ECO:0000259" key="1">
    <source>
        <dbReference type="Pfam" id="PF03184"/>
    </source>
</evidence>
<dbReference type="InterPro" id="IPR004875">
    <property type="entry name" value="DDE_SF_endonuclease_dom"/>
</dbReference>
<gene>
    <name evidence="2" type="ORF">B7P43_G08794</name>
</gene>
<accession>A0A2J7QA22</accession>